<dbReference type="Proteomes" id="UP000887569">
    <property type="component" value="Unplaced"/>
</dbReference>
<name>A0A915B498_PARUN</name>
<evidence type="ECO:0000313" key="1">
    <source>
        <dbReference type="Proteomes" id="UP000887569"/>
    </source>
</evidence>
<organism evidence="1 2">
    <name type="scientific">Parascaris univalens</name>
    <name type="common">Nematode worm</name>
    <dbReference type="NCBI Taxonomy" id="6257"/>
    <lineage>
        <taxon>Eukaryota</taxon>
        <taxon>Metazoa</taxon>
        <taxon>Ecdysozoa</taxon>
        <taxon>Nematoda</taxon>
        <taxon>Chromadorea</taxon>
        <taxon>Rhabditida</taxon>
        <taxon>Spirurina</taxon>
        <taxon>Ascaridomorpha</taxon>
        <taxon>Ascaridoidea</taxon>
        <taxon>Ascarididae</taxon>
        <taxon>Parascaris</taxon>
    </lineage>
</organism>
<accession>A0A915B498</accession>
<protein>
    <submittedName>
        <fullName evidence="2">Uncharacterized protein</fullName>
    </submittedName>
</protein>
<dbReference type="WBParaSite" id="PgR023_g058_t01">
    <property type="protein sequence ID" value="PgR023_g058_t01"/>
    <property type="gene ID" value="PgR023_g058"/>
</dbReference>
<keyword evidence="1" id="KW-1185">Reference proteome</keyword>
<sequence length="145" mass="15981">SVHSPFSKMPVDITRQVGLAGGAGEIQIISPLLGPFYAVIFCLFDFLHLRSTTLDGVTFSSFSLEPVANLPVFSSFHLSSFVVFVCVRHRQSLEILAQAFVMLQTSQFYIQVSGRSLFFLCVWGERGEWGCGGGCSSSEYKRILA</sequence>
<reference evidence="2" key="1">
    <citation type="submission" date="2022-11" db="UniProtKB">
        <authorList>
            <consortium name="WormBaseParasite"/>
        </authorList>
    </citation>
    <scope>IDENTIFICATION</scope>
</reference>
<proteinExistence type="predicted"/>
<evidence type="ECO:0000313" key="2">
    <source>
        <dbReference type="WBParaSite" id="PgR023_g058_t01"/>
    </source>
</evidence>
<dbReference type="AlphaFoldDB" id="A0A915B498"/>